<keyword evidence="1" id="KW-0472">Membrane</keyword>
<sequence>MRPPGIANPAAMGLFAFASTTFLLSMYNVNTRGITTPNVVLGMAVFGGGLVQLLAGMFEYPRGNMFGATVFSLYGAFWMSYSLIFFPGTGIIAAYADPQELNNAVGVYLIVWFMMTFMFTTVVVKRHIGLTVLLSVLSLAFILLAAGSFTASTKVTKAGGAVGIITGMIAFYLGLAELYAAEANPIIRLPLGVIGQ</sequence>
<keyword evidence="1" id="KW-0812">Transmembrane</keyword>
<evidence type="ECO:0000313" key="2">
    <source>
        <dbReference type="Proteomes" id="UP000308600"/>
    </source>
</evidence>
<dbReference type="Proteomes" id="UP000308600">
    <property type="component" value="Unassembled WGS sequence"/>
</dbReference>
<proteinExistence type="predicted"/>
<accession>A0ACD3BA33</accession>
<keyword evidence="2" id="KW-1185">Reference proteome</keyword>
<reference evidence="1 2" key="1">
    <citation type="journal article" date="2019" name="Nat. Ecol. Evol.">
        <title>Megaphylogeny resolves global patterns of mushroom evolution.</title>
        <authorList>
            <person name="Varga T."/>
            <person name="Krizsan K."/>
            <person name="Foldi C."/>
            <person name="Dima B."/>
            <person name="Sanchez-Garcia M."/>
            <person name="Sanchez-Ramirez S."/>
            <person name="Szollosi G.J."/>
            <person name="Szarkandi J.G."/>
            <person name="Papp V."/>
            <person name="Albert L."/>
            <person name="Andreopoulos W."/>
            <person name="Angelini C."/>
            <person name="Antonin V."/>
            <person name="Barry K.W."/>
            <person name="Bougher N.L."/>
            <person name="Buchanan P."/>
            <person name="Buyck B."/>
            <person name="Bense V."/>
            <person name="Catcheside P."/>
            <person name="Chovatia M."/>
            <person name="Cooper J."/>
            <person name="Damon W."/>
            <person name="Desjardin D."/>
            <person name="Finy P."/>
            <person name="Geml J."/>
            <person name="Haridas S."/>
            <person name="Hughes K."/>
            <person name="Justo A."/>
            <person name="Karasinski D."/>
            <person name="Kautmanova I."/>
            <person name="Kiss B."/>
            <person name="Kocsube S."/>
            <person name="Kotiranta H."/>
            <person name="LaButti K.M."/>
            <person name="Lechner B.E."/>
            <person name="Liimatainen K."/>
            <person name="Lipzen A."/>
            <person name="Lukacs Z."/>
            <person name="Mihaltcheva S."/>
            <person name="Morgado L.N."/>
            <person name="Niskanen T."/>
            <person name="Noordeloos M.E."/>
            <person name="Ohm R.A."/>
            <person name="Ortiz-Santana B."/>
            <person name="Ovrebo C."/>
            <person name="Racz N."/>
            <person name="Riley R."/>
            <person name="Savchenko A."/>
            <person name="Shiryaev A."/>
            <person name="Soop K."/>
            <person name="Spirin V."/>
            <person name="Szebenyi C."/>
            <person name="Tomsovsky M."/>
            <person name="Tulloss R.E."/>
            <person name="Uehling J."/>
            <person name="Grigoriev I.V."/>
            <person name="Vagvolgyi C."/>
            <person name="Papp T."/>
            <person name="Martin F.M."/>
            <person name="Miettinen O."/>
            <person name="Hibbett D.S."/>
            <person name="Nagy L.G."/>
        </authorList>
    </citation>
    <scope>NUCLEOTIDE SEQUENCE [LARGE SCALE GENOMIC DNA]</scope>
    <source>
        <strain evidence="1 2">NL-1719</strain>
    </source>
</reference>
<gene>
    <name evidence="1" type="ORF">BDN72DRAFT_789380</name>
</gene>
<evidence type="ECO:0000313" key="1">
    <source>
        <dbReference type="EMBL" id="TFK74506.1"/>
    </source>
</evidence>
<name>A0ACD3BA33_9AGAR</name>
<dbReference type="EMBL" id="ML208268">
    <property type="protein sequence ID" value="TFK74506.1"/>
    <property type="molecule type" value="Genomic_DNA"/>
</dbReference>
<organism evidence="1 2">
    <name type="scientific">Pluteus cervinus</name>
    <dbReference type="NCBI Taxonomy" id="181527"/>
    <lineage>
        <taxon>Eukaryota</taxon>
        <taxon>Fungi</taxon>
        <taxon>Dikarya</taxon>
        <taxon>Basidiomycota</taxon>
        <taxon>Agaricomycotina</taxon>
        <taxon>Agaricomycetes</taxon>
        <taxon>Agaricomycetidae</taxon>
        <taxon>Agaricales</taxon>
        <taxon>Pluteineae</taxon>
        <taxon>Pluteaceae</taxon>
        <taxon>Pluteus</taxon>
    </lineage>
</organism>
<protein>
    <submittedName>
        <fullName evidence="1">FUN34 transmembrane protein</fullName>
    </submittedName>
</protein>